<protein>
    <submittedName>
        <fullName evidence="1">Uncharacterized protein</fullName>
    </submittedName>
</protein>
<dbReference type="AlphaFoldDB" id="B8H6L9"/>
<proteinExistence type="predicted"/>
<dbReference type="Proteomes" id="UP000002505">
    <property type="component" value="Chromosome"/>
</dbReference>
<dbReference type="HOGENOM" id="CLU_188881_0_0_11"/>
<dbReference type="OrthoDB" id="4953824at2"/>
<organism evidence="1 2">
    <name type="scientific">Pseudarthrobacter chlorophenolicus (strain ATCC 700700 / DSM 12829 / CIP 107037 / JCM 12360 / KCTC 9906 / NCIMB 13794 / A6)</name>
    <name type="common">Arthrobacter chlorophenolicus</name>
    <dbReference type="NCBI Taxonomy" id="452863"/>
    <lineage>
        <taxon>Bacteria</taxon>
        <taxon>Bacillati</taxon>
        <taxon>Actinomycetota</taxon>
        <taxon>Actinomycetes</taxon>
        <taxon>Micrococcales</taxon>
        <taxon>Micrococcaceae</taxon>
        <taxon>Pseudarthrobacter</taxon>
    </lineage>
</organism>
<name>B8H6L9_PSECP</name>
<dbReference type="KEGG" id="ach:Achl_3589"/>
<dbReference type="RefSeq" id="WP_015938739.1">
    <property type="nucleotide sequence ID" value="NC_011886.1"/>
</dbReference>
<accession>B8H6L9</accession>
<keyword evidence="2" id="KW-1185">Reference proteome</keyword>
<gene>
    <name evidence="1" type="ordered locus">Achl_3589</name>
</gene>
<sequence length="83" mass="9412">MGLRRYQDWNRLIGVPVEIRQYGRTVRNGVVDDAMPDSSMVWLMADASQGRTLYSVHEGHEVWIEPELLDAHHLLQAAAPVSV</sequence>
<dbReference type="EMBL" id="CP001341">
    <property type="protein sequence ID" value="ACL41545.1"/>
    <property type="molecule type" value="Genomic_DNA"/>
</dbReference>
<evidence type="ECO:0000313" key="1">
    <source>
        <dbReference type="EMBL" id="ACL41545.1"/>
    </source>
</evidence>
<evidence type="ECO:0000313" key="2">
    <source>
        <dbReference type="Proteomes" id="UP000002505"/>
    </source>
</evidence>
<dbReference type="STRING" id="452863.Achl_3589"/>
<reference evidence="1" key="1">
    <citation type="submission" date="2009-01" db="EMBL/GenBank/DDBJ databases">
        <title>Complete sequence of chromosome of Arthrobacter chlorophenolicus A6.</title>
        <authorList>
            <consortium name="US DOE Joint Genome Institute"/>
            <person name="Lucas S."/>
            <person name="Copeland A."/>
            <person name="Lapidus A."/>
            <person name="Glavina del Rio T."/>
            <person name="Tice H."/>
            <person name="Bruce D."/>
            <person name="Goodwin L."/>
            <person name="Pitluck S."/>
            <person name="Goltsman E."/>
            <person name="Clum A."/>
            <person name="Larimer F."/>
            <person name="Land M."/>
            <person name="Hauser L."/>
            <person name="Kyrpides N."/>
            <person name="Mikhailova N."/>
            <person name="Jansson J."/>
            <person name="Richardson P."/>
        </authorList>
    </citation>
    <scope>NUCLEOTIDE SEQUENCE [LARGE SCALE GENOMIC DNA]</scope>
    <source>
        <strain evidence="1">A6</strain>
    </source>
</reference>